<feature type="compositionally biased region" description="Low complexity" evidence="1">
    <location>
        <begin position="73"/>
        <end position="82"/>
    </location>
</feature>
<name>A0A917C7B9_9HYPH</name>
<feature type="compositionally biased region" description="Basic residues" evidence="1">
    <location>
        <begin position="63"/>
        <end position="72"/>
    </location>
</feature>
<gene>
    <name evidence="2" type="ORF">GCM10007301_34070</name>
</gene>
<dbReference type="AlphaFoldDB" id="A0A917C7B9"/>
<evidence type="ECO:0000313" key="3">
    <source>
        <dbReference type="Proteomes" id="UP000606044"/>
    </source>
</evidence>
<evidence type="ECO:0000256" key="1">
    <source>
        <dbReference type="SAM" id="MobiDB-lite"/>
    </source>
</evidence>
<feature type="region of interest" description="Disordered" evidence="1">
    <location>
        <begin position="54"/>
        <end position="131"/>
    </location>
</feature>
<reference evidence="2" key="1">
    <citation type="journal article" date="2014" name="Int. J. Syst. Evol. Microbiol.">
        <title>Complete genome sequence of Corynebacterium casei LMG S-19264T (=DSM 44701T), isolated from a smear-ripened cheese.</title>
        <authorList>
            <consortium name="US DOE Joint Genome Institute (JGI-PGF)"/>
            <person name="Walter F."/>
            <person name="Albersmeier A."/>
            <person name="Kalinowski J."/>
            <person name="Ruckert C."/>
        </authorList>
    </citation>
    <scope>NUCLEOTIDE SEQUENCE</scope>
    <source>
        <strain evidence="2">CCM 7897</strain>
    </source>
</reference>
<comment type="caution">
    <text evidence="2">The sequence shown here is derived from an EMBL/GenBank/DDBJ whole genome shotgun (WGS) entry which is preliminary data.</text>
</comment>
<sequence length="131" mass="14229">MDDESGPHLRQQLQIGLGEGADVEHPAGKAWFLHRALVTPSLREAEGLDAECEKRLGGGEIQHHKRPRRARGTGRTTGQSRQPGRRHTQHVPAGRQTGAGDSRHAQKSMVADSLKVRGVPIVTQPSLTADQ</sequence>
<accession>A0A917C7B9</accession>
<protein>
    <submittedName>
        <fullName evidence="2">Uncharacterized protein</fullName>
    </submittedName>
</protein>
<evidence type="ECO:0000313" key="2">
    <source>
        <dbReference type="EMBL" id="GGF71548.1"/>
    </source>
</evidence>
<feature type="region of interest" description="Disordered" evidence="1">
    <location>
        <begin position="1"/>
        <end position="21"/>
    </location>
</feature>
<organism evidence="2 3">
    <name type="scientific">Azorhizobium oxalatiphilum</name>
    <dbReference type="NCBI Taxonomy" id="980631"/>
    <lineage>
        <taxon>Bacteria</taxon>
        <taxon>Pseudomonadati</taxon>
        <taxon>Pseudomonadota</taxon>
        <taxon>Alphaproteobacteria</taxon>
        <taxon>Hyphomicrobiales</taxon>
        <taxon>Xanthobacteraceae</taxon>
        <taxon>Azorhizobium</taxon>
    </lineage>
</organism>
<reference evidence="2" key="2">
    <citation type="submission" date="2020-09" db="EMBL/GenBank/DDBJ databases">
        <authorList>
            <person name="Sun Q."/>
            <person name="Sedlacek I."/>
        </authorList>
    </citation>
    <scope>NUCLEOTIDE SEQUENCE</scope>
    <source>
        <strain evidence="2">CCM 7897</strain>
    </source>
</reference>
<dbReference type="Proteomes" id="UP000606044">
    <property type="component" value="Unassembled WGS sequence"/>
</dbReference>
<keyword evidence="3" id="KW-1185">Reference proteome</keyword>
<proteinExistence type="predicted"/>
<dbReference type="EMBL" id="BMCT01000005">
    <property type="protein sequence ID" value="GGF71548.1"/>
    <property type="molecule type" value="Genomic_DNA"/>
</dbReference>